<accession>A0A090YA85</accession>
<reference evidence="2 4" key="2">
    <citation type="submission" date="2018-08" db="EMBL/GenBank/DDBJ databases">
        <title>Bacillus clarus sp. nov. strain PS00077A.</title>
        <authorList>
            <person name="Mendez Acevedo M."/>
            <person name="Carroll L."/>
            <person name="Mukherjee M."/>
            <person name="Wiedmann M."/>
            <person name="Kovac J."/>
        </authorList>
    </citation>
    <scope>NUCLEOTIDE SEQUENCE [LARGE SCALE GENOMIC DNA]</scope>
    <source>
        <strain evidence="2 4">PS00077A</strain>
    </source>
</reference>
<protein>
    <submittedName>
        <fullName evidence="1">Putative lipoprotein</fullName>
    </submittedName>
</protein>
<dbReference type="EMBL" id="QVOD01000114">
    <property type="protein sequence ID" value="RFT61541.1"/>
    <property type="molecule type" value="Genomic_DNA"/>
</dbReference>
<evidence type="ECO:0000313" key="3">
    <source>
        <dbReference type="Proteomes" id="UP000029389"/>
    </source>
</evidence>
<organism evidence="1 3">
    <name type="scientific">Bacillus clarus</name>
    <dbReference type="NCBI Taxonomy" id="2338372"/>
    <lineage>
        <taxon>Bacteria</taxon>
        <taxon>Bacillati</taxon>
        <taxon>Bacillota</taxon>
        <taxon>Bacilli</taxon>
        <taxon>Bacillales</taxon>
        <taxon>Bacillaceae</taxon>
        <taxon>Bacillus</taxon>
        <taxon>Bacillus cereus group</taxon>
    </lineage>
</organism>
<sequence>MKKLLLIIGVSTILLGACSENKPTKQKKEQVENLEMEKKKEQGEKVSEGKEYIVAKIKTDVICLEDANHGKKDNTVEINKYDIIETSWKGPKRNGSIDVGDYVSFEKTANNQYKAIITKDVVGEIKYDGTIKYKIIEANDKAVKWLPLNKENNGGNVPPEMIKVVNDKKIKVGSIVTIKEMNSNPQEINFELTIIE</sequence>
<keyword evidence="4" id="KW-1185">Reference proteome</keyword>
<comment type="caution">
    <text evidence="1">The sequence shown here is derived from an EMBL/GenBank/DDBJ whole genome shotgun (WGS) entry which is preliminary data.</text>
</comment>
<name>A0A090YA85_9BACI</name>
<evidence type="ECO:0000313" key="2">
    <source>
        <dbReference type="EMBL" id="RFT61541.1"/>
    </source>
</evidence>
<reference evidence="1 3" key="1">
    <citation type="submission" date="2014-04" db="EMBL/GenBank/DDBJ databases">
        <authorList>
            <person name="Bishop-Lilly K.A."/>
            <person name="Broomall S.M."/>
            <person name="Chain P.S."/>
            <person name="Chertkov O."/>
            <person name="Coyne S.R."/>
            <person name="Daligault H.E."/>
            <person name="Davenport K.W."/>
            <person name="Erkkila T."/>
            <person name="Frey K.G."/>
            <person name="Gibbons H.S."/>
            <person name="Gu W."/>
            <person name="Jaissle J."/>
            <person name="Johnson S.L."/>
            <person name="Koroleva G.I."/>
            <person name="Ladner J.T."/>
            <person name="Lo C.-C."/>
            <person name="Minogue T.D."/>
            <person name="Munk C."/>
            <person name="Palacios G.F."/>
            <person name="Redden C.L."/>
            <person name="Rosenzweig C.N."/>
            <person name="Scholz M.B."/>
            <person name="Teshima H."/>
            <person name="Xu Y."/>
        </authorList>
    </citation>
    <scope>NUCLEOTIDE SEQUENCE [LARGE SCALE GENOMIC DNA]</scope>
    <source>
        <strain evidence="1 3">BHP</strain>
    </source>
</reference>
<dbReference type="PATRIC" id="fig|1405.8.peg.6034"/>
<dbReference type="EMBL" id="JMQC01000011">
    <property type="protein sequence ID" value="KFM95061.1"/>
    <property type="molecule type" value="Genomic_DNA"/>
</dbReference>
<keyword evidence="1" id="KW-0449">Lipoprotein</keyword>
<dbReference type="Proteomes" id="UP000029389">
    <property type="component" value="Unassembled WGS sequence"/>
</dbReference>
<dbReference type="AlphaFoldDB" id="A0A090YA85"/>
<evidence type="ECO:0000313" key="1">
    <source>
        <dbReference type="EMBL" id="KFM95061.1"/>
    </source>
</evidence>
<evidence type="ECO:0000313" key="4">
    <source>
        <dbReference type="Proteomes" id="UP000264294"/>
    </source>
</evidence>
<dbReference type="PROSITE" id="PS51257">
    <property type="entry name" value="PROKAR_LIPOPROTEIN"/>
    <property type="match status" value="1"/>
</dbReference>
<dbReference type="Proteomes" id="UP000264294">
    <property type="component" value="Unassembled WGS sequence"/>
</dbReference>
<dbReference type="RefSeq" id="WP_042985059.1">
    <property type="nucleotide sequence ID" value="NZ_JMQC01000011.1"/>
</dbReference>
<gene>
    <name evidence="2" type="ORF">D0U04_30275</name>
    <name evidence="1" type="ORF">DJ93_5843</name>
</gene>
<proteinExistence type="predicted"/>